<evidence type="ECO:0000313" key="4">
    <source>
        <dbReference type="Proteomes" id="UP001642360"/>
    </source>
</evidence>
<feature type="compositionally biased region" description="Basic and acidic residues" evidence="1">
    <location>
        <begin position="162"/>
        <end position="176"/>
    </location>
</feature>
<comment type="caution">
    <text evidence="3">The sequence shown here is derived from an EMBL/GenBank/DDBJ whole genome shotgun (WGS) entry which is preliminary data.</text>
</comment>
<feature type="compositionally biased region" description="Polar residues" evidence="1">
    <location>
        <begin position="229"/>
        <end position="238"/>
    </location>
</feature>
<dbReference type="AlphaFoldDB" id="A0ABC8US89"/>
<dbReference type="PANTHER" id="PTHR36764:SF1">
    <property type="entry name" value="TRNA (ILE)-LYSIDINE SYNTHASE"/>
    <property type="match status" value="1"/>
</dbReference>
<feature type="compositionally biased region" description="Basic and acidic residues" evidence="1">
    <location>
        <begin position="91"/>
        <end position="117"/>
    </location>
</feature>
<feature type="region of interest" description="Disordered" evidence="1">
    <location>
        <begin position="224"/>
        <end position="248"/>
    </location>
</feature>
<reference evidence="3 4" key="1">
    <citation type="submission" date="2024-02" db="EMBL/GenBank/DDBJ databases">
        <authorList>
            <person name="Vignale AGUSTIN F."/>
            <person name="Sosa J E."/>
            <person name="Modenutti C."/>
        </authorList>
    </citation>
    <scope>NUCLEOTIDE SEQUENCE [LARGE SCALE GENOMIC DNA]</scope>
</reference>
<evidence type="ECO:0000313" key="2">
    <source>
        <dbReference type="EMBL" id="CAK9141419.1"/>
    </source>
</evidence>
<feature type="compositionally biased region" description="Basic and acidic residues" evidence="1">
    <location>
        <begin position="127"/>
        <end position="152"/>
    </location>
</feature>
<feature type="region of interest" description="Disordered" evidence="1">
    <location>
        <begin position="302"/>
        <end position="357"/>
    </location>
</feature>
<protein>
    <submittedName>
        <fullName evidence="3">Uncharacterized protein</fullName>
    </submittedName>
</protein>
<feature type="compositionally biased region" description="Polar residues" evidence="1">
    <location>
        <begin position="316"/>
        <end position="332"/>
    </location>
</feature>
<dbReference type="EMBL" id="CAUOFW020008715">
    <property type="protein sequence ID" value="CAK9183634.1"/>
    <property type="molecule type" value="Genomic_DNA"/>
</dbReference>
<feature type="compositionally biased region" description="Low complexity" evidence="1">
    <location>
        <begin position="333"/>
        <end position="346"/>
    </location>
</feature>
<accession>A0ABC8US89</accession>
<feature type="region of interest" description="Disordered" evidence="1">
    <location>
        <begin position="47"/>
        <end position="176"/>
    </location>
</feature>
<dbReference type="EMBL" id="CAUOFW020001135">
    <property type="protein sequence ID" value="CAK9141419.1"/>
    <property type="molecule type" value="Genomic_DNA"/>
</dbReference>
<name>A0ABC8US89_9AQUA</name>
<dbReference type="PANTHER" id="PTHR36764">
    <property type="entry name" value="TRNA (ILE)-LYSIDINE SYNTHASE"/>
    <property type="match status" value="1"/>
</dbReference>
<sequence length="357" mass="39129">MVAISLYRGNLHKAPDVPRRWLVPTPKISLKNFKILLHRRAEALSRLRSTSSSYPNPNPNPSPNVKQEEDLKPIGNSSREPPIPEPCPPLRTEEIVKEEKGLEVKEEKGLDCGDCEAKPVGGSEPLVEDKHVVVENKTKPAEEHGNSEDVKAEAPVNPSSETNKKGDALNDKEKRKREIEDKLQILNEKKHNLVQMLKQILNAEEELKRRSSVQGMAVRPPVPLLVDVTNDSGSMSRHATSKMGSEANLGDMEVGEADDISNHNMYSRNLLRMSSISPSSDSPYRRPAYNMLPHPSRTAFAVAGSPSRFAPPGQQGHASNLPTVSMSGTNYVASSPSPAASGGTSAFRDARHPSPWN</sequence>
<organism evidence="3 4">
    <name type="scientific">Ilex paraguariensis</name>
    <name type="common">yerba mate</name>
    <dbReference type="NCBI Taxonomy" id="185542"/>
    <lineage>
        <taxon>Eukaryota</taxon>
        <taxon>Viridiplantae</taxon>
        <taxon>Streptophyta</taxon>
        <taxon>Embryophyta</taxon>
        <taxon>Tracheophyta</taxon>
        <taxon>Spermatophyta</taxon>
        <taxon>Magnoliopsida</taxon>
        <taxon>eudicotyledons</taxon>
        <taxon>Gunneridae</taxon>
        <taxon>Pentapetalae</taxon>
        <taxon>asterids</taxon>
        <taxon>campanulids</taxon>
        <taxon>Aquifoliales</taxon>
        <taxon>Aquifoliaceae</taxon>
        <taxon>Ilex</taxon>
    </lineage>
</organism>
<dbReference type="Proteomes" id="UP001642360">
    <property type="component" value="Unassembled WGS sequence"/>
</dbReference>
<keyword evidence="4" id="KW-1185">Reference proteome</keyword>
<proteinExistence type="predicted"/>
<evidence type="ECO:0000313" key="3">
    <source>
        <dbReference type="EMBL" id="CAK9183634.1"/>
    </source>
</evidence>
<evidence type="ECO:0000256" key="1">
    <source>
        <dbReference type="SAM" id="MobiDB-lite"/>
    </source>
</evidence>
<gene>
    <name evidence="3" type="ORF">ILEXP_LOCUS53919</name>
    <name evidence="2" type="ORF">ILEXP_LOCUS9002</name>
</gene>
<feature type="compositionally biased region" description="Basic and acidic residues" evidence="1">
    <location>
        <begin position="348"/>
        <end position="357"/>
    </location>
</feature>